<evidence type="ECO:0000313" key="2">
    <source>
        <dbReference type="Proteomes" id="UP001063033"/>
    </source>
</evidence>
<dbReference type="GeneID" id="80020033"/>
<name>A0A977KNL3_9CAUD</name>
<dbReference type="EMBL" id="OP297545">
    <property type="protein sequence ID" value="UXE04774.1"/>
    <property type="molecule type" value="Genomic_DNA"/>
</dbReference>
<proteinExistence type="predicted"/>
<dbReference type="Proteomes" id="UP001063033">
    <property type="component" value="Segment"/>
</dbReference>
<dbReference type="RefSeq" id="YP_010755381.1">
    <property type="nucleotide sequence ID" value="NC_073469.1"/>
</dbReference>
<evidence type="ECO:0000313" key="1">
    <source>
        <dbReference type="EMBL" id="UXE04774.1"/>
    </source>
</evidence>
<sequence>MSALAVTVIVGIAVYNLWRRHVERTPSTPETRAADRDAINEQYKWQTIANNRL</sequence>
<accession>A0A977KNL3</accession>
<dbReference type="KEGG" id="vg:80020033"/>
<gene>
    <name evidence="1" type="primary">38</name>
    <name evidence="1" type="ORF">SEA_SHAMBRE1_38</name>
</gene>
<organism evidence="1 2">
    <name type="scientific">Arthrobacter phage Shambre1</name>
    <dbReference type="NCBI Taxonomy" id="2927284"/>
    <lineage>
        <taxon>Viruses</taxon>
        <taxon>Duplodnaviria</taxon>
        <taxon>Heunggongvirae</taxon>
        <taxon>Uroviricota</taxon>
        <taxon>Caudoviricetes</taxon>
        <taxon>Bismarckvirus</taxon>
        <taxon>Bismarckvirus shambre1</taxon>
    </lineage>
</organism>
<protein>
    <submittedName>
        <fullName evidence="1">Uncharacterized protein</fullName>
    </submittedName>
</protein>
<reference evidence="1" key="1">
    <citation type="submission" date="2022-08" db="EMBL/GenBank/DDBJ databases">
        <authorList>
            <person name="Dojs M.A."/>
            <person name="Fleischacker C.L."/>
            <person name="Jackson S.M."/>
            <person name="Feiring S.B."/>
            <person name="Webb R.J."/>
            <person name="Schaefbauer A.B."/>
            <person name="Vigness C.A."/>
            <person name="Boyle B.L."/>
            <person name="Frank J.R."/>
            <person name="Fleischacker T.C."/>
            <person name="Ackerman S.B."/>
            <person name="Balish M.F."/>
            <person name="Garlena R.A."/>
            <person name="Russell D.A."/>
            <person name="Jacobs-Sera D."/>
            <person name="Hatfull G.F."/>
        </authorList>
    </citation>
    <scope>NUCLEOTIDE SEQUENCE</scope>
</reference>
<keyword evidence="2" id="KW-1185">Reference proteome</keyword>